<dbReference type="EMBL" id="BARU01005456">
    <property type="protein sequence ID" value="GAH36650.1"/>
    <property type="molecule type" value="Genomic_DNA"/>
</dbReference>
<name>X1FVT0_9ZZZZ</name>
<accession>X1FVT0</accession>
<reference evidence="1" key="1">
    <citation type="journal article" date="2014" name="Front. Microbiol.">
        <title>High frequency of phylogenetically diverse reductive dehalogenase-homologous genes in deep subseafloor sedimentary metagenomes.</title>
        <authorList>
            <person name="Kawai M."/>
            <person name="Futagami T."/>
            <person name="Toyoda A."/>
            <person name="Takaki Y."/>
            <person name="Nishi S."/>
            <person name="Hori S."/>
            <person name="Arai W."/>
            <person name="Tsubouchi T."/>
            <person name="Morono Y."/>
            <person name="Uchiyama I."/>
            <person name="Ito T."/>
            <person name="Fujiyama A."/>
            <person name="Inagaki F."/>
            <person name="Takami H."/>
        </authorList>
    </citation>
    <scope>NUCLEOTIDE SEQUENCE</scope>
    <source>
        <strain evidence="1">Expedition CK06-06</strain>
    </source>
</reference>
<comment type="caution">
    <text evidence="1">The sequence shown here is derived from an EMBL/GenBank/DDBJ whole genome shotgun (WGS) entry which is preliminary data.</text>
</comment>
<feature type="non-terminal residue" evidence="1">
    <location>
        <position position="92"/>
    </location>
</feature>
<proteinExistence type="predicted"/>
<protein>
    <submittedName>
        <fullName evidence="1">Uncharacterized protein</fullName>
    </submittedName>
</protein>
<gene>
    <name evidence="1" type="ORF">S03H2_10631</name>
</gene>
<evidence type="ECO:0000313" key="1">
    <source>
        <dbReference type="EMBL" id="GAH36650.1"/>
    </source>
</evidence>
<organism evidence="1">
    <name type="scientific">marine sediment metagenome</name>
    <dbReference type="NCBI Taxonomy" id="412755"/>
    <lineage>
        <taxon>unclassified sequences</taxon>
        <taxon>metagenomes</taxon>
        <taxon>ecological metagenomes</taxon>
    </lineage>
</organism>
<sequence>MAANSGAKFRFPARALGALALAGAVAVASAAAADPIDVALVEGLTGSSPGVEYMDYVRAGQVIRLGPHQTIELSYMSSCLRETITGGTVTIG</sequence>
<dbReference type="AlphaFoldDB" id="X1FVT0"/>